<keyword evidence="4" id="KW-1185">Reference proteome</keyword>
<evidence type="ECO:0000313" key="4">
    <source>
        <dbReference type="Proteomes" id="UP000594749"/>
    </source>
</evidence>
<dbReference type="PANTHER" id="PTHR37957:SF1">
    <property type="entry name" value="PHYTASE-LIKE DOMAIN-CONTAINING PROTEIN"/>
    <property type="match status" value="1"/>
</dbReference>
<protein>
    <submittedName>
        <fullName evidence="3">Esterase-like activity of phytase family protein</fullName>
    </submittedName>
</protein>
<dbReference type="EMBL" id="CP063078">
    <property type="protein sequence ID" value="QOQ86796.1"/>
    <property type="molecule type" value="Genomic_DNA"/>
</dbReference>
<gene>
    <name evidence="3" type="ORF">IMC76_06140</name>
</gene>
<evidence type="ECO:0000256" key="1">
    <source>
        <dbReference type="SAM" id="SignalP"/>
    </source>
</evidence>
<dbReference type="PANTHER" id="PTHR37957">
    <property type="entry name" value="BLR7070 PROTEIN"/>
    <property type="match status" value="1"/>
</dbReference>
<organism evidence="3 4">
    <name type="scientific">Campylobacter corcagiensis</name>
    <dbReference type="NCBI Taxonomy" id="1448857"/>
    <lineage>
        <taxon>Bacteria</taxon>
        <taxon>Pseudomonadati</taxon>
        <taxon>Campylobacterota</taxon>
        <taxon>Epsilonproteobacteria</taxon>
        <taxon>Campylobacterales</taxon>
        <taxon>Campylobacteraceae</taxon>
        <taxon>Campylobacter</taxon>
    </lineage>
</organism>
<keyword evidence="1" id="KW-0732">Signal</keyword>
<reference evidence="3 4" key="1">
    <citation type="submission" date="2020-10" db="EMBL/GenBank/DDBJ databases">
        <title>Campylobacter and Helicobacter PacBio genomes.</title>
        <authorList>
            <person name="Lane C."/>
        </authorList>
    </citation>
    <scope>NUCLEOTIDE SEQUENCE [LARGE SCALE GENOMIC DNA]</scope>
    <source>
        <strain evidence="3 4">2016D-0077</strain>
    </source>
</reference>
<dbReference type="Proteomes" id="UP000594749">
    <property type="component" value="Chromosome"/>
</dbReference>
<feature type="signal peptide" evidence="1">
    <location>
        <begin position="1"/>
        <end position="19"/>
    </location>
</feature>
<dbReference type="RefSeq" id="WP_025803258.1">
    <property type="nucleotide sequence ID" value="NZ_CP053842.1"/>
</dbReference>
<evidence type="ECO:0000313" key="3">
    <source>
        <dbReference type="EMBL" id="QOQ86796.1"/>
    </source>
</evidence>
<dbReference type="InterPro" id="IPR027372">
    <property type="entry name" value="Phytase-like_dom"/>
</dbReference>
<accession>A0A7M1LFX0</accession>
<proteinExistence type="predicted"/>
<dbReference type="OrthoDB" id="384721at2"/>
<sequence length="441" mass="48895">MKKTLLFSFVLATSLFASKEFDATLAGHAILSHDSFIAAPSDAPDMLKVNGKFAGDKRSDKLGTIEGVSNGRPTGVMYPFEGQPRQGHSGILSLGDNKFAIITDNGLGNKKNSKDSMLYYNFYDVDFKSGEVKPDRSVFLKDPNRVVDFLIVTEGTKERYLTGGDFDPESIQFVGDFVYIGEEFGPYVLKTDKDGNVVKVIETVVDGKVVKSPDNPALTLPGTPDGKMPEFQVKRSKGFEGMASSPDGSKLYPLLEGALYTADMKKENVDSKDYLRILELDTSKDEYTGKSWKYILEDNGNSIGDFNMIDEKYGLIIERDDTEGTMDKACKDGEDTKKCFDNPAKFKRIYKVKLGDDGIAKKIAYIDLMNIKDPNGVAKKPLVDGKFVFPFFTIENVDMVDDSHIVVGNDNNYPKSSSREPNQADDNELILLEVSEFLKAE</sequence>
<name>A0A7M1LFX0_9BACT</name>
<dbReference type="AlphaFoldDB" id="A0A7M1LFX0"/>
<feature type="chain" id="PRO_5029657287" evidence="1">
    <location>
        <begin position="20"/>
        <end position="441"/>
    </location>
</feature>
<dbReference type="Pfam" id="PF13449">
    <property type="entry name" value="Phytase-like"/>
    <property type="match status" value="1"/>
</dbReference>
<feature type="domain" description="Phytase-like" evidence="2">
    <location>
        <begin position="84"/>
        <end position="413"/>
    </location>
</feature>
<evidence type="ECO:0000259" key="2">
    <source>
        <dbReference type="Pfam" id="PF13449"/>
    </source>
</evidence>